<dbReference type="InterPro" id="IPR015421">
    <property type="entry name" value="PyrdxlP-dep_Trfase_major"/>
</dbReference>
<evidence type="ECO:0000259" key="4">
    <source>
        <dbReference type="Pfam" id="PF00155"/>
    </source>
</evidence>
<organism evidence="5 6">
    <name type="scientific">Serratia fonticola</name>
    <dbReference type="NCBI Taxonomy" id="47917"/>
    <lineage>
        <taxon>Bacteria</taxon>
        <taxon>Pseudomonadati</taxon>
        <taxon>Pseudomonadota</taxon>
        <taxon>Gammaproteobacteria</taxon>
        <taxon>Enterobacterales</taxon>
        <taxon>Yersiniaceae</taxon>
        <taxon>Serratia</taxon>
    </lineage>
</organism>
<dbReference type="InterPro" id="IPR004839">
    <property type="entry name" value="Aminotransferase_I/II_large"/>
</dbReference>
<dbReference type="Gene3D" id="3.40.640.10">
    <property type="entry name" value="Type I PLP-dependent aspartate aminotransferase-like (Major domain)"/>
    <property type="match status" value="1"/>
</dbReference>
<dbReference type="EMBL" id="JACNYO010000007">
    <property type="protein sequence ID" value="MBC3212447.1"/>
    <property type="molecule type" value="Genomic_DNA"/>
</dbReference>
<feature type="domain" description="Aminotransferase class I/classII large" evidence="4">
    <location>
        <begin position="74"/>
        <end position="419"/>
    </location>
</feature>
<accession>A0AAW3WS39</accession>
<feature type="region of interest" description="Disordered" evidence="3">
    <location>
        <begin position="1"/>
        <end position="31"/>
    </location>
</feature>
<evidence type="ECO:0000313" key="5">
    <source>
        <dbReference type="EMBL" id="MBC3212447.1"/>
    </source>
</evidence>
<dbReference type="RefSeq" id="WP_179252338.1">
    <property type="nucleotide sequence ID" value="NZ_JACBIV010000006.1"/>
</dbReference>
<dbReference type="SUPFAM" id="SSF53383">
    <property type="entry name" value="PLP-dependent transferases"/>
    <property type="match status" value="1"/>
</dbReference>
<evidence type="ECO:0000256" key="2">
    <source>
        <dbReference type="ARBA" id="ARBA00022679"/>
    </source>
</evidence>
<dbReference type="InterPro" id="IPR050087">
    <property type="entry name" value="AON_synthase_class-II"/>
</dbReference>
<name>A0AAW3WS39_SERFO</name>
<dbReference type="Gene3D" id="3.90.1150.10">
    <property type="entry name" value="Aspartate Aminotransferase, domain 1"/>
    <property type="match status" value="1"/>
</dbReference>
<sequence>MSDSLPKSSKTHSIKNSIFENKESNRKPPRYGDLSRVIELTTENLDYAYSKGIMTLYAKSASGRSVEISDGRVIVDFARGSYLGLDNHPDIIEGAVNALNKYRSLQWSGARTRLNFAIMEELEASLANLLQARSMVFSLVATANMAVMPLLACGAFTKGIRPVVVFDKYAHATLSYHKAVVAENAVVMTINHNDIEQLENICRNNSVVVYVADGVYSMGGCAPLPELIRLQEKYGLFLYIDDAHGISIHGKCGEGYARSHFDSMLNERTIIAASLSKGFGTNGGVLMLGSDEQENLIRRYAVPHTFSMGPSIPSVGSAIASTKIHQSLELGQRQARLRVVIAHFDRHLSTHQIGEYLPIRMVTIGDEKAAVDCAAWLLEQGYYVVPALFPSVPQSCAALRICLTSDHQIEEVENLCLAIKTWMNKFMM</sequence>
<dbReference type="Pfam" id="PF00155">
    <property type="entry name" value="Aminotran_1_2"/>
    <property type="match status" value="1"/>
</dbReference>
<comment type="caution">
    <text evidence="5">The sequence shown here is derived from an EMBL/GenBank/DDBJ whole genome shotgun (WGS) entry which is preliminary data.</text>
</comment>
<gene>
    <name evidence="5" type="ORF">H8J20_09870</name>
</gene>
<evidence type="ECO:0000256" key="1">
    <source>
        <dbReference type="ARBA" id="ARBA00001933"/>
    </source>
</evidence>
<evidence type="ECO:0000256" key="3">
    <source>
        <dbReference type="SAM" id="MobiDB-lite"/>
    </source>
</evidence>
<reference evidence="5" key="1">
    <citation type="submission" date="2020-08" db="EMBL/GenBank/DDBJ databases">
        <title>Food and environmental bacterial isolates.</title>
        <authorList>
            <person name="Richter L."/>
            <person name="Du Plessis E.M."/>
            <person name="Duvenage S."/>
            <person name="Allam M."/>
            <person name="Korsten L."/>
        </authorList>
    </citation>
    <scope>NUCLEOTIDE SEQUENCE</scope>
    <source>
        <strain evidence="5">UPMP2127</strain>
    </source>
</reference>
<keyword evidence="2" id="KW-0808">Transferase</keyword>
<dbReference type="GO" id="GO:0030170">
    <property type="term" value="F:pyridoxal phosphate binding"/>
    <property type="evidence" value="ECO:0007669"/>
    <property type="project" value="InterPro"/>
</dbReference>
<keyword evidence="5" id="KW-0032">Aminotransferase</keyword>
<dbReference type="NCBIfam" id="NF005697">
    <property type="entry name" value="PRK07505.1"/>
    <property type="match status" value="1"/>
</dbReference>
<evidence type="ECO:0000313" key="6">
    <source>
        <dbReference type="Proteomes" id="UP000659084"/>
    </source>
</evidence>
<proteinExistence type="predicted"/>
<comment type="cofactor">
    <cofactor evidence="1">
        <name>pyridoxal 5'-phosphate</name>
        <dbReference type="ChEBI" id="CHEBI:597326"/>
    </cofactor>
</comment>
<protein>
    <submittedName>
        <fullName evidence="5">Aminotransferase class I/II-fold pyridoxal phosphate-dependent enzyme</fullName>
    </submittedName>
</protein>
<dbReference type="Proteomes" id="UP000659084">
    <property type="component" value="Unassembled WGS sequence"/>
</dbReference>
<dbReference type="InterPro" id="IPR015422">
    <property type="entry name" value="PyrdxlP-dep_Trfase_small"/>
</dbReference>
<dbReference type="InterPro" id="IPR015424">
    <property type="entry name" value="PyrdxlP-dep_Trfase"/>
</dbReference>
<dbReference type="GO" id="GO:0008483">
    <property type="term" value="F:transaminase activity"/>
    <property type="evidence" value="ECO:0007669"/>
    <property type="project" value="UniProtKB-KW"/>
</dbReference>
<dbReference type="PANTHER" id="PTHR13693">
    <property type="entry name" value="CLASS II AMINOTRANSFERASE/8-AMINO-7-OXONONANOATE SYNTHASE"/>
    <property type="match status" value="1"/>
</dbReference>
<dbReference type="AlphaFoldDB" id="A0AAW3WS39"/>